<gene>
    <name evidence="1" type="ORF">SCF082_LOCUS2340</name>
    <name evidence="2" type="ORF">SCF082_LOCUS2677</name>
</gene>
<feature type="non-terminal residue" evidence="1">
    <location>
        <position position="159"/>
    </location>
</feature>
<proteinExistence type="predicted"/>
<evidence type="ECO:0000313" key="2">
    <source>
        <dbReference type="EMBL" id="CAK8991486.1"/>
    </source>
</evidence>
<dbReference type="EMBL" id="CAXAMM010001325">
    <property type="protein sequence ID" value="CAK8991486.1"/>
    <property type="molecule type" value="Genomic_DNA"/>
</dbReference>
<sequence>YAIEFLWLALNSAGDSLPSWHKGSLSVPDVEMKTGVAGRLPLSLLATPKAHAVSKIMTLRVCTFNVNTLDPKRGDIVPGFLREQAQWHGFDILFLQETRTRQSNMIQSQTHVRITAAAQQGVGGVEIWLLRRHVNNSRLIFDAKAIQVVIAEPQLLILK</sequence>
<evidence type="ECO:0000313" key="3">
    <source>
        <dbReference type="Proteomes" id="UP001642464"/>
    </source>
</evidence>
<accession>A0ABP0HKI3</accession>
<comment type="caution">
    <text evidence="1">The sequence shown here is derived from an EMBL/GenBank/DDBJ whole genome shotgun (WGS) entry which is preliminary data.</text>
</comment>
<name>A0ABP0HKI3_9DINO</name>
<reference evidence="1 3" key="1">
    <citation type="submission" date="2024-02" db="EMBL/GenBank/DDBJ databases">
        <authorList>
            <person name="Chen Y."/>
            <person name="Shah S."/>
            <person name="Dougan E. K."/>
            <person name="Thang M."/>
            <person name="Chan C."/>
        </authorList>
    </citation>
    <scope>NUCLEOTIDE SEQUENCE [LARGE SCALE GENOMIC DNA]</scope>
</reference>
<dbReference type="Proteomes" id="UP001642464">
    <property type="component" value="Unassembled WGS sequence"/>
</dbReference>
<organism evidence="1 3">
    <name type="scientific">Durusdinium trenchii</name>
    <dbReference type="NCBI Taxonomy" id="1381693"/>
    <lineage>
        <taxon>Eukaryota</taxon>
        <taxon>Sar</taxon>
        <taxon>Alveolata</taxon>
        <taxon>Dinophyceae</taxon>
        <taxon>Suessiales</taxon>
        <taxon>Symbiodiniaceae</taxon>
        <taxon>Durusdinium</taxon>
    </lineage>
</organism>
<dbReference type="SUPFAM" id="SSF56219">
    <property type="entry name" value="DNase I-like"/>
    <property type="match status" value="1"/>
</dbReference>
<dbReference type="InterPro" id="IPR036691">
    <property type="entry name" value="Endo/exonu/phosph_ase_sf"/>
</dbReference>
<keyword evidence="3" id="KW-1185">Reference proteome</keyword>
<dbReference type="EMBL" id="CAXAMM010001137">
    <property type="protein sequence ID" value="CAK8990687.1"/>
    <property type="molecule type" value="Genomic_DNA"/>
</dbReference>
<evidence type="ECO:0000313" key="1">
    <source>
        <dbReference type="EMBL" id="CAK8990687.1"/>
    </source>
</evidence>
<protein>
    <submittedName>
        <fullName evidence="1">RNase H domain-containing protein</fullName>
    </submittedName>
</protein>
<feature type="non-terminal residue" evidence="1">
    <location>
        <position position="1"/>
    </location>
</feature>